<sequence length="505" mass="56838">MTTPAYEETPTTNGNGHIDVDEDITMNTGEEAATNADTNMEIDAHAPIQSLYHRSSTLMAEVWKRVCTAYSRVPGVHIFSLEEPQPRVENAFTPRWMPLGPPRLGPRDGGYGWYFRNANAATPSFDAHNPSTYLIDSGLWTACQQSRNIMRGAYDFDSYNRIIVSHPDLLYNDLKRQNLMDLPSAIWDWQMPLGRNLWTLCSLPNIALELNPAWGHGLSPTDHEANSSQYIVKYIAELASMTSTNTTIWFVDERFRRKTIAPTQQQAAMELRRRVFHGSDRQYVQVMGNGFPLDHDRWELAPQKMLPMTDPPICDPFGPGGHLWTWKEDLLDPKGDGLHWSGEWFIHTIQYYITQVRAKARREMDRREAEANALTDSINGKPENDGSNDGSPTDSHSNERSSTSGDSNNGSSANSYSKDESPTYSHSKDGSPPNNYSNNGSPTNSNHSEKENSNGEHLDDQNGDLTSDDGRLNENTIKETNSYSSDTDFNGTEVRRFGLLAVEFF</sequence>
<organism evidence="2 3">
    <name type="scientific">Trichoderma harzianum</name>
    <name type="common">Hypocrea lixii</name>
    <dbReference type="NCBI Taxonomy" id="5544"/>
    <lineage>
        <taxon>Eukaryota</taxon>
        <taxon>Fungi</taxon>
        <taxon>Dikarya</taxon>
        <taxon>Ascomycota</taxon>
        <taxon>Pezizomycotina</taxon>
        <taxon>Sordariomycetes</taxon>
        <taxon>Hypocreomycetidae</taxon>
        <taxon>Hypocreales</taxon>
        <taxon>Hypocreaceae</taxon>
        <taxon>Trichoderma</taxon>
    </lineage>
</organism>
<feature type="compositionally biased region" description="Low complexity" evidence="1">
    <location>
        <begin position="401"/>
        <end position="416"/>
    </location>
</feature>
<gene>
    <name evidence="2" type="ORF">THAR02_01453</name>
</gene>
<feature type="compositionally biased region" description="Basic and acidic residues" evidence="1">
    <location>
        <begin position="417"/>
        <end position="429"/>
    </location>
</feature>
<feature type="compositionally biased region" description="Low complexity" evidence="1">
    <location>
        <begin position="431"/>
        <end position="446"/>
    </location>
</feature>
<dbReference type="AlphaFoldDB" id="A0A0G0A272"/>
<accession>A0A0G0A272</accession>
<feature type="compositionally biased region" description="Polar residues" evidence="1">
    <location>
        <begin position="1"/>
        <end position="15"/>
    </location>
</feature>
<feature type="compositionally biased region" description="Polar residues" evidence="1">
    <location>
        <begin position="473"/>
        <end position="490"/>
    </location>
</feature>
<comment type="caution">
    <text evidence="2">The sequence shown here is derived from an EMBL/GenBank/DDBJ whole genome shotgun (WGS) entry which is preliminary data.</text>
</comment>
<evidence type="ECO:0000256" key="1">
    <source>
        <dbReference type="SAM" id="MobiDB-lite"/>
    </source>
</evidence>
<reference evidence="3" key="1">
    <citation type="journal article" date="2015" name="Genome Announc.">
        <title>Draft whole-genome sequence of the biocontrol agent Trichoderma harzianum T6776.</title>
        <authorList>
            <person name="Baroncelli R."/>
            <person name="Piaggeschi G."/>
            <person name="Fiorini L."/>
            <person name="Bertolini E."/>
            <person name="Zapparata A."/>
            <person name="Pe M.E."/>
            <person name="Sarrocco S."/>
            <person name="Vannacci G."/>
        </authorList>
    </citation>
    <scope>NUCLEOTIDE SEQUENCE [LARGE SCALE GENOMIC DNA]</scope>
    <source>
        <strain evidence="3">T6776</strain>
    </source>
</reference>
<dbReference type="Proteomes" id="UP000034112">
    <property type="component" value="Unassembled WGS sequence"/>
</dbReference>
<proteinExistence type="predicted"/>
<feature type="compositionally biased region" description="Polar residues" evidence="1">
    <location>
        <begin position="385"/>
        <end position="395"/>
    </location>
</feature>
<dbReference type="OrthoDB" id="3596450at2759"/>
<dbReference type="EMBL" id="JOKZ01000026">
    <property type="protein sequence ID" value="KKP06402.1"/>
    <property type="molecule type" value="Genomic_DNA"/>
</dbReference>
<feature type="region of interest" description="Disordered" evidence="1">
    <location>
        <begin position="1"/>
        <end position="21"/>
    </location>
</feature>
<evidence type="ECO:0000313" key="3">
    <source>
        <dbReference type="Proteomes" id="UP000034112"/>
    </source>
</evidence>
<evidence type="ECO:0000313" key="2">
    <source>
        <dbReference type="EMBL" id="KKP06402.1"/>
    </source>
</evidence>
<feature type="region of interest" description="Disordered" evidence="1">
    <location>
        <begin position="367"/>
        <end position="490"/>
    </location>
</feature>
<protein>
    <submittedName>
        <fullName evidence="2">Uncharacterized protein</fullName>
    </submittedName>
</protein>
<name>A0A0G0A272_TRIHA</name>
<feature type="compositionally biased region" description="Basic and acidic residues" evidence="1">
    <location>
        <begin position="447"/>
        <end position="460"/>
    </location>
</feature>